<dbReference type="GO" id="GO:0004930">
    <property type="term" value="F:G protein-coupled receptor activity"/>
    <property type="evidence" value="ECO:0007669"/>
    <property type="project" value="UniProtKB-KW"/>
</dbReference>
<evidence type="ECO:0000313" key="15">
    <source>
        <dbReference type="RefSeq" id="XP_031553964.1"/>
    </source>
</evidence>
<evidence type="ECO:0000256" key="3">
    <source>
        <dbReference type="ARBA" id="ARBA00022606"/>
    </source>
</evidence>
<evidence type="ECO:0000256" key="10">
    <source>
        <dbReference type="ARBA" id="ARBA00023170"/>
    </source>
</evidence>
<feature type="transmembrane region" description="Helical" evidence="12">
    <location>
        <begin position="173"/>
        <end position="201"/>
    </location>
</feature>
<dbReference type="FunFam" id="1.20.1070.10:FF:000219">
    <property type="entry name" value="Opsin 5-like 2"/>
    <property type="match status" value="1"/>
</dbReference>
<evidence type="ECO:0000256" key="1">
    <source>
        <dbReference type="ARBA" id="ARBA00004141"/>
    </source>
</evidence>
<dbReference type="PROSITE" id="PS50262">
    <property type="entry name" value="G_PROTEIN_RECEP_F1_2"/>
    <property type="match status" value="1"/>
</dbReference>
<dbReference type="PRINTS" id="PR00237">
    <property type="entry name" value="GPCRRHODOPSN"/>
</dbReference>
<dbReference type="GO" id="GO:0009881">
    <property type="term" value="F:photoreceptor activity"/>
    <property type="evidence" value="ECO:0007669"/>
    <property type="project" value="UniProtKB-KW"/>
</dbReference>
<feature type="domain" description="G-protein coupled receptors family 1 profile" evidence="13">
    <location>
        <begin position="28"/>
        <end position="284"/>
    </location>
</feature>
<dbReference type="FunCoup" id="A0A6P8HC11">
    <property type="interactions" value="446"/>
</dbReference>
<dbReference type="OrthoDB" id="5949410at2759"/>
<gene>
    <name evidence="15" type="primary">LOC116290986</name>
</gene>
<sequence>MPTDLLELHYYQAISVYFSVLSVLAFLLNSGVVIIFLGNRSLLTSSNYLYLSMAFSDLLRAMVVLPVAAYANYKYWWMVDKPICQYFAFSSTLLGLSSMVHLVALALQRWIALKTAAINEVAKRKMALFVAGLWLYSFIWSVCPLVGWSSFGPELGYSGCSINWHSSVTSDKVFILCLFILFFFIPVALSTFCYISIYIVVRKMAKNAVQRWGNVARPTQETIQAKAKTIKMSLVMLVAFLVAWGPYAVVSMYSSFTSATISPLLCTLPSLFAKLSSSYNPIIYFFMFSKFRKAGKKMLTKLFAISNVFISRHSVVVLPMPALSQPNKGRVDIQLDLANPSNLQHQKH</sequence>
<feature type="transmembrane region" description="Helical" evidence="12">
    <location>
        <begin position="49"/>
        <end position="73"/>
    </location>
</feature>
<dbReference type="GeneID" id="116290986"/>
<evidence type="ECO:0000256" key="6">
    <source>
        <dbReference type="ARBA" id="ARBA00022989"/>
    </source>
</evidence>
<evidence type="ECO:0000256" key="9">
    <source>
        <dbReference type="ARBA" id="ARBA00023136"/>
    </source>
</evidence>
<protein>
    <submittedName>
        <fullName evidence="15">Melanopsin-like</fullName>
    </submittedName>
</protein>
<keyword evidence="7" id="KW-0157">Chromophore</keyword>
<evidence type="ECO:0000256" key="7">
    <source>
        <dbReference type="ARBA" id="ARBA00022991"/>
    </source>
</evidence>
<keyword evidence="3" id="KW-0716">Sensory transduction</keyword>
<keyword evidence="9 12" id="KW-0472">Membrane</keyword>
<feature type="transmembrane region" description="Helical" evidence="12">
    <location>
        <begin position="268"/>
        <end position="288"/>
    </location>
</feature>
<evidence type="ECO:0000259" key="13">
    <source>
        <dbReference type="PROSITE" id="PS50262"/>
    </source>
</evidence>
<accession>A0A6P8HC11</accession>
<dbReference type="AlphaFoldDB" id="A0A6P8HC11"/>
<dbReference type="Gene3D" id="1.20.1070.10">
    <property type="entry name" value="Rhodopsin 7-helix transmembrane proteins"/>
    <property type="match status" value="1"/>
</dbReference>
<evidence type="ECO:0000256" key="5">
    <source>
        <dbReference type="ARBA" id="ARBA00022925"/>
    </source>
</evidence>
<keyword evidence="2" id="KW-0600">Photoreceptor protein</keyword>
<proteinExistence type="predicted"/>
<keyword evidence="6 12" id="KW-1133">Transmembrane helix</keyword>
<keyword evidence="10" id="KW-0675">Receptor</keyword>
<dbReference type="Proteomes" id="UP000515163">
    <property type="component" value="Unplaced"/>
</dbReference>
<evidence type="ECO:0000256" key="2">
    <source>
        <dbReference type="ARBA" id="ARBA00022543"/>
    </source>
</evidence>
<dbReference type="RefSeq" id="XP_031553964.1">
    <property type="nucleotide sequence ID" value="XM_031698104.1"/>
</dbReference>
<evidence type="ECO:0000256" key="4">
    <source>
        <dbReference type="ARBA" id="ARBA00022692"/>
    </source>
</evidence>
<keyword evidence="5" id="KW-0681">Retinal protein</keyword>
<feature type="transmembrane region" description="Helical" evidence="12">
    <location>
        <begin position="14"/>
        <end position="37"/>
    </location>
</feature>
<name>A0A6P8HC11_ACTTE</name>
<reference evidence="15" key="1">
    <citation type="submission" date="2025-08" db="UniProtKB">
        <authorList>
            <consortium name="RefSeq"/>
        </authorList>
    </citation>
    <scope>IDENTIFICATION</scope>
    <source>
        <tissue evidence="15">Tentacle</tissue>
    </source>
</reference>
<comment type="subcellular location">
    <subcellularLocation>
        <location evidence="1">Membrane</location>
        <topology evidence="1">Multi-pass membrane protein</topology>
    </subcellularLocation>
</comment>
<dbReference type="SUPFAM" id="SSF81321">
    <property type="entry name" value="Family A G protein-coupled receptor-like"/>
    <property type="match status" value="1"/>
</dbReference>
<dbReference type="InParanoid" id="A0A6P8HC11"/>
<organism evidence="14 15">
    <name type="scientific">Actinia tenebrosa</name>
    <name type="common">Australian red waratah sea anemone</name>
    <dbReference type="NCBI Taxonomy" id="6105"/>
    <lineage>
        <taxon>Eukaryota</taxon>
        <taxon>Metazoa</taxon>
        <taxon>Cnidaria</taxon>
        <taxon>Anthozoa</taxon>
        <taxon>Hexacorallia</taxon>
        <taxon>Actiniaria</taxon>
        <taxon>Actiniidae</taxon>
        <taxon>Actinia</taxon>
    </lineage>
</organism>
<dbReference type="GO" id="GO:0007602">
    <property type="term" value="P:phototransduction"/>
    <property type="evidence" value="ECO:0007669"/>
    <property type="project" value="UniProtKB-KW"/>
</dbReference>
<dbReference type="GO" id="GO:0016020">
    <property type="term" value="C:membrane"/>
    <property type="evidence" value="ECO:0007669"/>
    <property type="project" value="UniProtKB-SubCell"/>
</dbReference>
<keyword evidence="8" id="KW-0297">G-protein coupled receptor</keyword>
<dbReference type="PANTHER" id="PTHR24240">
    <property type="entry name" value="OPSIN"/>
    <property type="match status" value="1"/>
</dbReference>
<dbReference type="InterPro" id="IPR050125">
    <property type="entry name" value="GPCR_opsins"/>
</dbReference>
<dbReference type="Pfam" id="PF00001">
    <property type="entry name" value="7tm_1"/>
    <property type="match status" value="1"/>
</dbReference>
<dbReference type="CDD" id="cd14969">
    <property type="entry name" value="7tmA_Opsins_type2_animals"/>
    <property type="match status" value="1"/>
</dbReference>
<dbReference type="PROSITE" id="PS00238">
    <property type="entry name" value="OPSIN"/>
    <property type="match status" value="1"/>
</dbReference>
<dbReference type="InterPro" id="IPR017452">
    <property type="entry name" value="GPCR_Rhodpsn_7TM"/>
</dbReference>
<feature type="transmembrane region" description="Helical" evidence="12">
    <location>
        <begin position="85"/>
        <end position="107"/>
    </location>
</feature>
<dbReference type="InterPro" id="IPR000276">
    <property type="entry name" value="GPCR_Rhodpsn"/>
</dbReference>
<evidence type="ECO:0000256" key="11">
    <source>
        <dbReference type="ARBA" id="ARBA00023224"/>
    </source>
</evidence>
<keyword evidence="4 12" id="KW-0812">Transmembrane</keyword>
<feature type="transmembrane region" description="Helical" evidence="12">
    <location>
        <begin position="234"/>
        <end position="256"/>
    </location>
</feature>
<dbReference type="InterPro" id="IPR027430">
    <property type="entry name" value="Retinal_BS"/>
</dbReference>
<keyword evidence="14" id="KW-1185">Reference proteome</keyword>
<dbReference type="KEGG" id="aten:116290986"/>
<keyword evidence="11" id="KW-0807">Transducer</keyword>
<evidence type="ECO:0000313" key="14">
    <source>
        <dbReference type="Proteomes" id="UP000515163"/>
    </source>
</evidence>
<evidence type="ECO:0000256" key="12">
    <source>
        <dbReference type="SAM" id="Phobius"/>
    </source>
</evidence>
<evidence type="ECO:0000256" key="8">
    <source>
        <dbReference type="ARBA" id="ARBA00023040"/>
    </source>
</evidence>
<feature type="transmembrane region" description="Helical" evidence="12">
    <location>
        <begin position="127"/>
        <end position="148"/>
    </location>
</feature>